<sequence length="71" mass="8294">MREMKSKKLWAVHFCRKRCFSLLTSSVPSIVKQHTPHDHPTYLNSHKLHISISTTRPQKGRASHFKPLTML</sequence>
<dbReference type="EMBL" id="JAYMYS010000002">
    <property type="protein sequence ID" value="KAK7406578.1"/>
    <property type="molecule type" value="Genomic_DNA"/>
</dbReference>
<organism evidence="1 2">
    <name type="scientific">Psophocarpus tetragonolobus</name>
    <name type="common">Winged bean</name>
    <name type="synonym">Dolichos tetragonolobus</name>
    <dbReference type="NCBI Taxonomy" id="3891"/>
    <lineage>
        <taxon>Eukaryota</taxon>
        <taxon>Viridiplantae</taxon>
        <taxon>Streptophyta</taxon>
        <taxon>Embryophyta</taxon>
        <taxon>Tracheophyta</taxon>
        <taxon>Spermatophyta</taxon>
        <taxon>Magnoliopsida</taxon>
        <taxon>eudicotyledons</taxon>
        <taxon>Gunneridae</taxon>
        <taxon>Pentapetalae</taxon>
        <taxon>rosids</taxon>
        <taxon>fabids</taxon>
        <taxon>Fabales</taxon>
        <taxon>Fabaceae</taxon>
        <taxon>Papilionoideae</taxon>
        <taxon>50 kb inversion clade</taxon>
        <taxon>NPAAA clade</taxon>
        <taxon>indigoferoid/millettioid clade</taxon>
        <taxon>Phaseoleae</taxon>
        <taxon>Psophocarpus</taxon>
    </lineage>
</organism>
<comment type="caution">
    <text evidence="1">The sequence shown here is derived from an EMBL/GenBank/DDBJ whole genome shotgun (WGS) entry which is preliminary data.</text>
</comment>
<proteinExistence type="predicted"/>
<evidence type="ECO:0000313" key="2">
    <source>
        <dbReference type="Proteomes" id="UP001386955"/>
    </source>
</evidence>
<gene>
    <name evidence="1" type="ORF">VNO78_08206</name>
</gene>
<keyword evidence="2" id="KW-1185">Reference proteome</keyword>
<evidence type="ECO:0000313" key="1">
    <source>
        <dbReference type="EMBL" id="KAK7406578.1"/>
    </source>
</evidence>
<dbReference type="Proteomes" id="UP001386955">
    <property type="component" value="Unassembled WGS sequence"/>
</dbReference>
<reference evidence="1 2" key="1">
    <citation type="submission" date="2024-01" db="EMBL/GenBank/DDBJ databases">
        <title>The genomes of 5 underutilized Papilionoideae crops provide insights into root nodulation and disease resistanc.</title>
        <authorList>
            <person name="Jiang F."/>
        </authorList>
    </citation>
    <scope>NUCLEOTIDE SEQUENCE [LARGE SCALE GENOMIC DNA]</scope>
    <source>
        <strain evidence="1">DUOXIRENSHENG_FW03</strain>
        <tissue evidence="1">Leaves</tissue>
    </source>
</reference>
<name>A0AAN9T4R3_PSOTE</name>
<accession>A0AAN9T4R3</accession>
<dbReference type="AlphaFoldDB" id="A0AAN9T4R3"/>
<protein>
    <submittedName>
        <fullName evidence="1">Uncharacterized protein</fullName>
    </submittedName>
</protein>